<dbReference type="EMBL" id="VEPZ02000992">
    <property type="protein sequence ID" value="KAE8704616.1"/>
    <property type="molecule type" value="Genomic_DNA"/>
</dbReference>
<evidence type="ECO:0000256" key="5">
    <source>
        <dbReference type="SAM" id="MobiDB-lite"/>
    </source>
</evidence>
<evidence type="ECO:0000256" key="2">
    <source>
        <dbReference type="ARBA" id="ARBA00004496"/>
    </source>
</evidence>
<dbReference type="PANTHER" id="PTHR31250">
    <property type="entry name" value="IQ DOMAIN-CONTAINING PROTEIN IQM3"/>
    <property type="match status" value="1"/>
</dbReference>
<dbReference type="AlphaFoldDB" id="A0A6A3AKH2"/>
<evidence type="ECO:0000256" key="4">
    <source>
        <dbReference type="ARBA" id="ARBA00023242"/>
    </source>
</evidence>
<sequence length="522" mass="58464">MGTKFSSPMGGLSSLEDQVHTMIGKSLSFKDESVKTMLQSLSFKKIASDQEGMEPKGLEESSSFIETERCMKPSNDNIHEKPGSNIAKNGGRRYQAALKLQKVYKSFRIRRQLADCAVVAEQRWWKLLDFAELKGRSICFFEIEKQETAVSLWSRARTRAAEVGKGLSKDEKLESLLFCIGSRLILGIVMVIICNFAMPHGFIEKVNSLFSIGLISETGGKSVLKSALSRSFNSNASNILAERDSFKVVIRNGMFVCKHSEQVQDTTGGPRDANWIFVLSAFKTLYLEMKKKGTFQHSSFLAGGATLSTGRLVVENGVLKAIWPHSGRSLNRREFPRVRLISSRDHHVDLTNVKAKKKMKAQSSLRQQIMKTQLKPTLILKRDSDATPTAIESMSRWSRGFLSKIRGLETPARDDGKTDGSETTDGDSEISEECLSEEEFLCTKTNLFGEDDAQEEDEKSIPKEKIMRRLDSHKEAKSYQVADHLSSKWSSGAGPRISCMRDYTSELQYRVLGQAHCHCISP</sequence>
<comment type="caution">
    <text evidence="6">The sequence shown here is derived from an EMBL/GenBank/DDBJ whole genome shotgun (WGS) entry which is preliminary data.</text>
</comment>
<feature type="region of interest" description="Disordered" evidence="5">
    <location>
        <begin position="408"/>
        <end position="430"/>
    </location>
</feature>
<comment type="subcellular location">
    <subcellularLocation>
        <location evidence="2">Cytoplasm</location>
    </subcellularLocation>
    <subcellularLocation>
        <location evidence="1">Nucleus</location>
    </subcellularLocation>
</comment>
<reference evidence="6" key="1">
    <citation type="submission" date="2019-09" db="EMBL/GenBank/DDBJ databases">
        <title>Draft genome information of white flower Hibiscus syriacus.</title>
        <authorList>
            <person name="Kim Y.-M."/>
        </authorList>
    </citation>
    <scope>NUCLEOTIDE SEQUENCE [LARGE SCALE GENOMIC DNA]</scope>
    <source>
        <strain evidence="6">YM2019G1</strain>
    </source>
</reference>
<evidence type="ECO:0000313" key="6">
    <source>
        <dbReference type="EMBL" id="KAE8704616.1"/>
    </source>
</evidence>
<accession>A0A6A3AKH2</accession>
<organism evidence="6 7">
    <name type="scientific">Hibiscus syriacus</name>
    <name type="common">Rose of Sharon</name>
    <dbReference type="NCBI Taxonomy" id="106335"/>
    <lineage>
        <taxon>Eukaryota</taxon>
        <taxon>Viridiplantae</taxon>
        <taxon>Streptophyta</taxon>
        <taxon>Embryophyta</taxon>
        <taxon>Tracheophyta</taxon>
        <taxon>Spermatophyta</taxon>
        <taxon>Magnoliopsida</taxon>
        <taxon>eudicotyledons</taxon>
        <taxon>Gunneridae</taxon>
        <taxon>Pentapetalae</taxon>
        <taxon>rosids</taxon>
        <taxon>malvids</taxon>
        <taxon>Malvales</taxon>
        <taxon>Malvaceae</taxon>
        <taxon>Malvoideae</taxon>
        <taxon>Hibiscus</taxon>
    </lineage>
</organism>
<evidence type="ECO:0000313" key="7">
    <source>
        <dbReference type="Proteomes" id="UP000436088"/>
    </source>
</evidence>
<keyword evidence="3" id="KW-0963">Cytoplasm</keyword>
<protein>
    <submittedName>
        <fullName evidence="6">Uncharacterized protein</fullName>
    </submittedName>
</protein>
<dbReference type="GO" id="GO:0005634">
    <property type="term" value="C:nucleus"/>
    <property type="evidence" value="ECO:0007669"/>
    <property type="project" value="UniProtKB-SubCell"/>
</dbReference>
<proteinExistence type="predicted"/>
<dbReference type="Proteomes" id="UP000436088">
    <property type="component" value="Unassembled WGS sequence"/>
</dbReference>
<dbReference type="GO" id="GO:0005737">
    <property type="term" value="C:cytoplasm"/>
    <property type="evidence" value="ECO:0007669"/>
    <property type="project" value="UniProtKB-SubCell"/>
</dbReference>
<evidence type="ECO:0000256" key="3">
    <source>
        <dbReference type="ARBA" id="ARBA00022490"/>
    </source>
</evidence>
<feature type="compositionally biased region" description="Basic and acidic residues" evidence="5">
    <location>
        <begin position="411"/>
        <end position="420"/>
    </location>
</feature>
<evidence type="ECO:0000256" key="1">
    <source>
        <dbReference type="ARBA" id="ARBA00004123"/>
    </source>
</evidence>
<gene>
    <name evidence="6" type="ORF">F3Y22_tig00110450pilonHSYRG01021</name>
</gene>
<keyword evidence="7" id="KW-1185">Reference proteome</keyword>
<dbReference type="InterPro" id="IPR044159">
    <property type="entry name" value="IQM"/>
</dbReference>
<dbReference type="PANTHER" id="PTHR31250:SF38">
    <property type="entry name" value="IQ DOMAIN-CONTAINING PROTEIN IQM6"/>
    <property type="match status" value="1"/>
</dbReference>
<name>A0A6A3AKH2_HIBSY</name>
<keyword evidence="4" id="KW-0539">Nucleus</keyword>